<evidence type="ECO:0000256" key="1">
    <source>
        <dbReference type="ARBA" id="ARBA00022737"/>
    </source>
</evidence>
<gene>
    <name evidence="4" type="ORF">SteCoe_23988</name>
</gene>
<dbReference type="SMART" id="SM00248">
    <property type="entry name" value="ANK"/>
    <property type="match status" value="4"/>
</dbReference>
<name>A0A1R2BIP3_9CILI</name>
<dbReference type="Proteomes" id="UP000187209">
    <property type="component" value="Unassembled WGS sequence"/>
</dbReference>
<dbReference type="InterPro" id="IPR050776">
    <property type="entry name" value="Ank_Repeat/CDKN_Inhibitor"/>
</dbReference>
<dbReference type="PROSITE" id="PS50297">
    <property type="entry name" value="ANK_REP_REGION"/>
    <property type="match status" value="3"/>
</dbReference>
<feature type="repeat" description="ANK" evidence="3">
    <location>
        <begin position="40"/>
        <end position="72"/>
    </location>
</feature>
<sequence length="376" mass="43075">MNDLSLRGGFDPLMMACEKNDLDYAKTLIPHSELNHKNERGETCLSVTVKLGHEDLVKELISHKADVNSQNKAGQSLVYLASWYNHLNILRILIQAGGDVNLPDNRQWTPLMIASYSGYLLIVQELLKNGADTEKKDCFGKKAVDRAKNAAISEVLSSVLYQQFTEPEFKKKQSLEQSLSISRIINDKKRGQPIGQKKLPRSQSLENFTPVQIDVIKRRDLRGLIDDRIKIITKAYNFHVFQDWAIVMNQSLESNLEKAQNFILAQQEQSVKKMSKGLLNKLHGQMRQLIDKSMTRFEHEKTFSRGGVENLVSNEEIEEFYRYKFTNVGKELNEILTESIISVLKKDMNDLQNSLFDSISKNIADQMEELFDAKFT</sequence>
<comment type="caution">
    <text evidence="4">The sequence shown here is derived from an EMBL/GenBank/DDBJ whole genome shotgun (WGS) entry which is preliminary data.</text>
</comment>
<evidence type="ECO:0000256" key="2">
    <source>
        <dbReference type="ARBA" id="ARBA00023043"/>
    </source>
</evidence>
<reference evidence="4 5" key="1">
    <citation type="submission" date="2016-11" db="EMBL/GenBank/DDBJ databases">
        <title>The macronuclear genome of Stentor coeruleus: a giant cell with tiny introns.</title>
        <authorList>
            <person name="Slabodnick M."/>
            <person name="Ruby J.G."/>
            <person name="Reiff S.B."/>
            <person name="Swart E.C."/>
            <person name="Gosai S."/>
            <person name="Prabakaran S."/>
            <person name="Witkowska E."/>
            <person name="Larue G.E."/>
            <person name="Fisher S."/>
            <person name="Freeman R.M."/>
            <person name="Gunawardena J."/>
            <person name="Chu W."/>
            <person name="Stover N.A."/>
            <person name="Gregory B.D."/>
            <person name="Nowacki M."/>
            <person name="Derisi J."/>
            <person name="Roy S.W."/>
            <person name="Marshall W.F."/>
            <person name="Sood P."/>
        </authorList>
    </citation>
    <scope>NUCLEOTIDE SEQUENCE [LARGE SCALE GENOMIC DNA]</scope>
    <source>
        <strain evidence="4">WM001</strain>
    </source>
</reference>
<accession>A0A1R2BIP3</accession>
<dbReference type="PROSITE" id="PS50088">
    <property type="entry name" value="ANK_REPEAT"/>
    <property type="match status" value="3"/>
</dbReference>
<dbReference type="Gene3D" id="1.25.40.20">
    <property type="entry name" value="Ankyrin repeat-containing domain"/>
    <property type="match status" value="1"/>
</dbReference>
<keyword evidence="2 3" id="KW-0040">ANK repeat</keyword>
<dbReference type="InterPro" id="IPR002110">
    <property type="entry name" value="Ankyrin_rpt"/>
</dbReference>
<evidence type="ECO:0000313" key="5">
    <source>
        <dbReference type="Proteomes" id="UP000187209"/>
    </source>
</evidence>
<dbReference type="AlphaFoldDB" id="A0A1R2BIP3"/>
<evidence type="ECO:0000313" key="4">
    <source>
        <dbReference type="EMBL" id="OMJ76611.1"/>
    </source>
</evidence>
<dbReference type="PANTHER" id="PTHR24201">
    <property type="entry name" value="ANK_REP_REGION DOMAIN-CONTAINING PROTEIN"/>
    <property type="match status" value="1"/>
</dbReference>
<organism evidence="4 5">
    <name type="scientific">Stentor coeruleus</name>
    <dbReference type="NCBI Taxonomy" id="5963"/>
    <lineage>
        <taxon>Eukaryota</taxon>
        <taxon>Sar</taxon>
        <taxon>Alveolata</taxon>
        <taxon>Ciliophora</taxon>
        <taxon>Postciliodesmatophora</taxon>
        <taxon>Heterotrichea</taxon>
        <taxon>Heterotrichida</taxon>
        <taxon>Stentoridae</taxon>
        <taxon>Stentor</taxon>
    </lineage>
</organism>
<evidence type="ECO:0000256" key="3">
    <source>
        <dbReference type="PROSITE-ProRule" id="PRU00023"/>
    </source>
</evidence>
<proteinExistence type="predicted"/>
<dbReference type="Pfam" id="PF12796">
    <property type="entry name" value="Ank_2"/>
    <property type="match status" value="1"/>
</dbReference>
<feature type="repeat" description="ANK" evidence="3">
    <location>
        <begin position="106"/>
        <end position="138"/>
    </location>
</feature>
<keyword evidence="5" id="KW-1185">Reference proteome</keyword>
<dbReference type="SUPFAM" id="SSF48403">
    <property type="entry name" value="Ankyrin repeat"/>
    <property type="match status" value="1"/>
</dbReference>
<dbReference type="EMBL" id="MPUH01000622">
    <property type="protein sequence ID" value="OMJ76611.1"/>
    <property type="molecule type" value="Genomic_DNA"/>
</dbReference>
<protein>
    <submittedName>
        <fullName evidence="4">Uncharacterized protein</fullName>
    </submittedName>
</protein>
<dbReference type="InterPro" id="IPR036770">
    <property type="entry name" value="Ankyrin_rpt-contain_sf"/>
</dbReference>
<keyword evidence="1" id="KW-0677">Repeat</keyword>
<dbReference type="OrthoDB" id="410095at2759"/>
<feature type="repeat" description="ANK" evidence="3">
    <location>
        <begin position="73"/>
        <end position="105"/>
    </location>
</feature>